<dbReference type="EMBL" id="CAEKKB010000005">
    <property type="protein sequence ID" value="CAB4309881.1"/>
    <property type="molecule type" value="Genomic_DNA"/>
</dbReference>
<keyword evidence="3" id="KW-1185">Reference proteome</keyword>
<evidence type="ECO:0000313" key="3">
    <source>
        <dbReference type="Proteomes" id="UP000507245"/>
    </source>
</evidence>
<dbReference type="InterPro" id="IPR056690">
    <property type="entry name" value="DUF7788"/>
</dbReference>
<dbReference type="Proteomes" id="UP000507245">
    <property type="component" value="Unassembled WGS sequence"/>
</dbReference>
<sequence length="180" mass="20485">MFNERRRCAVQGYSEKVKAAAAAGNLSGGGINIIKPDDLGEAAELQWRKAMVQRHKEGGESKEQSLSLGLLVSQLSKEPAWRGKAQQQQQQQQHQLLLPQPLHMYSLLGDDLKSNLSFLKRMDFGIVMDLEKIFDLILQVAVKEDLKPEQMIKKLFVFTYCIPSRLYDSCAWETKYEAIK</sequence>
<dbReference type="InterPro" id="IPR011205">
    <property type="entry name" value="UCP015417_vWA"/>
</dbReference>
<name>A0A6J5XAH4_PRUAR</name>
<proteinExistence type="predicted"/>
<protein>
    <recommendedName>
        <fullName evidence="1">DUF7788 domain-containing protein</fullName>
    </recommendedName>
</protein>
<evidence type="ECO:0000313" key="2">
    <source>
        <dbReference type="EMBL" id="CAB4309881.1"/>
    </source>
</evidence>
<evidence type="ECO:0000259" key="1">
    <source>
        <dbReference type="Pfam" id="PF25043"/>
    </source>
</evidence>
<gene>
    <name evidence="2" type="ORF">ORAREDHAP_LOCUS31290</name>
</gene>
<reference evidence="3" key="1">
    <citation type="journal article" date="2020" name="Genome Biol.">
        <title>Gamete binning: chromosome-level and haplotype-resolved genome assembly enabled by high-throughput single-cell sequencing of gamete genomes.</title>
        <authorList>
            <person name="Campoy J.A."/>
            <person name="Sun H."/>
            <person name="Goel M."/>
            <person name="Jiao W.-B."/>
            <person name="Folz-Donahue K."/>
            <person name="Wang N."/>
            <person name="Rubio M."/>
            <person name="Liu C."/>
            <person name="Kukat C."/>
            <person name="Ruiz D."/>
            <person name="Huettel B."/>
            <person name="Schneeberger K."/>
        </authorList>
    </citation>
    <scope>NUCLEOTIDE SEQUENCE [LARGE SCALE GENOMIC DNA]</scope>
    <source>
        <strain evidence="3">cv. Rojo Pasion</strain>
    </source>
</reference>
<dbReference type="PANTHER" id="PTHR31373">
    <property type="entry name" value="OS06G0652100 PROTEIN"/>
    <property type="match status" value="1"/>
</dbReference>
<dbReference type="AlphaFoldDB" id="A0A6J5XAH4"/>
<accession>A0A6J5XAH4</accession>
<dbReference type="OrthoDB" id="1149618at2759"/>
<organism evidence="2 3">
    <name type="scientific">Prunus armeniaca</name>
    <name type="common">Apricot</name>
    <name type="synonym">Armeniaca vulgaris</name>
    <dbReference type="NCBI Taxonomy" id="36596"/>
    <lineage>
        <taxon>Eukaryota</taxon>
        <taxon>Viridiplantae</taxon>
        <taxon>Streptophyta</taxon>
        <taxon>Embryophyta</taxon>
        <taxon>Tracheophyta</taxon>
        <taxon>Spermatophyta</taxon>
        <taxon>Magnoliopsida</taxon>
        <taxon>eudicotyledons</taxon>
        <taxon>Gunneridae</taxon>
        <taxon>Pentapetalae</taxon>
        <taxon>rosids</taxon>
        <taxon>fabids</taxon>
        <taxon>Rosales</taxon>
        <taxon>Rosaceae</taxon>
        <taxon>Amygdaloideae</taxon>
        <taxon>Amygdaleae</taxon>
        <taxon>Prunus</taxon>
    </lineage>
</organism>
<dbReference type="PANTHER" id="PTHR31373:SF17">
    <property type="entry name" value="OS06G0652100 PROTEIN"/>
    <property type="match status" value="1"/>
</dbReference>
<dbReference type="Pfam" id="PF25043">
    <property type="entry name" value="DUF7788"/>
    <property type="match status" value="1"/>
</dbReference>
<feature type="domain" description="DUF7788" evidence="1">
    <location>
        <begin position="53"/>
        <end position="180"/>
    </location>
</feature>